<sequence length="60" mass="6231">MDAAKTGGSGNGLIDLTEFSLTELLDSLPDSPLAHAVQQLHQDVMTQSATQNVSAFSSAI</sequence>
<gene>
    <name evidence="1" type="ORF">SAMN05443668_1011332</name>
</gene>
<dbReference type="STRING" id="134849.SAMN05443668_1011332"/>
<dbReference type="RefSeq" id="WP_073252424.1">
    <property type="nucleotide sequence ID" value="NZ_FRCS01000001.1"/>
</dbReference>
<evidence type="ECO:0000313" key="2">
    <source>
        <dbReference type="Proteomes" id="UP000184440"/>
    </source>
</evidence>
<proteinExistence type="predicted"/>
<protein>
    <recommendedName>
        <fullName evidence="3">FXSXX-COOH protein</fullName>
    </recommendedName>
</protein>
<keyword evidence="2" id="KW-1185">Reference proteome</keyword>
<dbReference type="EMBL" id="FRCS01000001">
    <property type="protein sequence ID" value="SHM72035.1"/>
    <property type="molecule type" value="Genomic_DNA"/>
</dbReference>
<evidence type="ECO:0008006" key="3">
    <source>
        <dbReference type="Google" id="ProtNLM"/>
    </source>
</evidence>
<organism evidence="1 2">
    <name type="scientific">Cryptosporangium aurantiacum</name>
    <dbReference type="NCBI Taxonomy" id="134849"/>
    <lineage>
        <taxon>Bacteria</taxon>
        <taxon>Bacillati</taxon>
        <taxon>Actinomycetota</taxon>
        <taxon>Actinomycetes</taxon>
        <taxon>Cryptosporangiales</taxon>
        <taxon>Cryptosporangiaceae</taxon>
        <taxon>Cryptosporangium</taxon>
    </lineage>
</organism>
<dbReference type="Proteomes" id="UP000184440">
    <property type="component" value="Unassembled WGS sequence"/>
</dbReference>
<accession>A0A1M7L2A5</accession>
<evidence type="ECO:0000313" key="1">
    <source>
        <dbReference type="EMBL" id="SHM72035.1"/>
    </source>
</evidence>
<reference evidence="1 2" key="1">
    <citation type="submission" date="2016-11" db="EMBL/GenBank/DDBJ databases">
        <authorList>
            <person name="Jaros S."/>
            <person name="Januszkiewicz K."/>
            <person name="Wedrychowicz H."/>
        </authorList>
    </citation>
    <scope>NUCLEOTIDE SEQUENCE [LARGE SCALE GENOMIC DNA]</scope>
    <source>
        <strain evidence="1 2">DSM 46144</strain>
    </source>
</reference>
<name>A0A1M7L2A5_9ACTN</name>
<dbReference type="AlphaFoldDB" id="A0A1M7L2A5"/>